<accession>A0A401LBF6</accession>
<comment type="caution">
    <text evidence="1">The sequence shown here is derived from an EMBL/GenBank/DDBJ whole genome shotgun (WGS) entry which is preliminary data.</text>
</comment>
<evidence type="ECO:0000313" key="2">
    <source>
        <dbReference type="Proteomes" id="UP000287361"/>
    </source>
</evidence>
<proteinExistence type="predicted"/>
<dbReference type="RefSeq" id="WP_016407516.1">
    <property type="nucleotide sequence ID" value="NZ_DAVZTY010000096.1"/>
</dbReference>
<dbReference type="EMBL" id="BHVZ01000001">
    <property type="protein sequence ID" value="GCB28876.1"/>
    <property type="molecule type" value="Genomic_DNA"/>
</dbReference>
<keyword evidence="2" id="KW-1185">Reference proteome</keyword>
<sequence>MAEVQTKALFTCTEAGYDAALSIMELYRRNGMQAFFYGIAEEADLVSLGEINKMTHVLHFVDEESIRLVSIADEMGGFTVDISINDLILPK</sequence>
<gene>
    <name evidence="1" type="ORF">KGMB03357_05370</name>
</gene>
<dbReference type="GeneID" id="86193540"/>
<dbReference type="OrthoDB" id="2064795at2"/>
<evidence type="ECO:0000313" key="1">
    <source>
        <dbReference type="EMBL" id="GCB28876.1"/>
    </source>
</evidence>
<dbReference type="Proteomes" id="UP000287361">
    <property type="component" value="Unassembled WGS sequence"/>
</dbReference>
<name>A0A401LBF6_9FIRM</name>
<organism evidence="1 2">
    <name type="scientific">Anaerotignum faecicola</name>
    <dbReference type="NCBI Taxonomy" id="2358141"/>
    <lineage>
        <taxon>Bacteria</taxon>
        <taxon>Bacillati</taxon>
        <taxon>Bacillota</taxon>
        <taxon>Clostridia</taxon>
        <taxon>Lachnospirales</taxon>
        <taxon>Anaerotignaceae</taxon>
        <taxon>Anaerotignum</taxon>
    </lineage>
</organism>
<reference evidence="1 2" key="1">
    <citation type="submission" date="2018-10" db="EMBL/GenBank/DDBJ databases">
        <title>Draft Genome Sequence of Anaerotignum sp. KCTC 15736.</title>
        <authorList>
            <person name="Choi S.H."/>
            <person name="Kim J.S."/>
            <person name="Kang S.W."/>
            <person name="Lee J.S."/>
            <person name="Park S.H."/>
        </authorList>
    </citation>
    <scope>NUCLEOTIDE SEQUENCE [LARGE SCALE GENOMIC DNA]</scope>
    <source>
        <strain evidence="1 2">KCTC 15736</strain>
    </source>
</reference>
<protein>
    <submittedName>
        <fullName evidence="1">Uncharacterized protein</fullName>
    </submittedName>
</protein>
<dbReference type="AlphaFoldDB" id="A0A401LBF6"/>